<dbReference type="eggNOG" id="COG3266">
    <property type="taxonomic scope" value="Bacteria"/>
</dbReference>
<feature type="compositionally biased region" description="Low complexity" evidence="1">
    <location>
        <begin position="111"/>
        <end position="134"/>
    </location>
</feature>
<protein>
    <submittedName>
        <fullName evidence="3">Sporulation related protein</fullName>
    </submittedName>
</protein>
<feature type="compositionally biased region" description="Polar residues" evidence="1">
    <location>
        <begin position="616"/>
        <end position="647"/>
    </location>
</feature>
<evidence type="ECO:0000259" key="2">
    <source>
        <dbReference type="PROSITE" id="PS51724"/>
    </source>
</evidence>
<dbReference type="PATRIC" id="fig|472175.3.peg.909"/>
<dbReference type="GO" id="GO:0042834">
    <property type="term" value="F:peptidoglycan binding"/>
    <property type="evidence" value="ECO:0007669"/>
    <property type="project" value="InterPro"/>
</dbReference>
<gene>
    <name evidence="3" type="ORF">EL18_00898</name>
</gene>
<dbReference type="InterPro" id="IPR036680">
    <property type="entry name" value="SPOR-like_sf"/>
</dbReference>
<evidence type="ECO:0000313" key="4">
    <source>
        <dbReference type="Proteomes" id="UP000053675"/>
    </source>
</evidence>
<feature type="compositionally biased region" description="Low complexity" evidence="1">
    <location>
        <begin position="190"/>
        <end position="205"/>
    </location>
</feature>
<feature type="compositionally biased region" description="Low complexity" evidence="1">
    <location>
        <begin position="649"/>
        <end position="690"/>
    </location>
</feature>
<feature type="compositionally biased region" description="Low complexity" evidence="1">
    <location>
        <begin position="219"/>
        <end position="234"/>
    </location>
</feature>
<dbReference type="InterPro" id="IPR007730">
    <property type="entry name" value="SPOR-like_dom"/>
</dbReference>
<dbReference type="PROSITE" id="PS51724">
    <property type="entry name" value="SPOR"/>
    <property type="match status" value="1"/>
</dbReference>
<dbReference type="SUPFAM" id="SSF110997">
    <property type="entry name" value="Sporulation related repeat"/>
    <property type="match status" value="1"/>
</dbReference>
<sequence length="773" mass="80438">MADSNFANRVEPNLVAEDDPFAELTRIMGHDPRSSSSEAPASSQAQDDLALDLESELLGDLARENFHGEPQAEVLPFRGGERAEPLAQQEPAVQADAQEDLGDLLSDADFDASFTAAFEDFQEQPEPQSVEAAPAPAPAPQPVENDLGFELSEDDLAAFDNDFAMEEEFAAVADDFSPAEEASSEDAAEPEPAFDFARAAASRPDFSADRVVAGDNHYQPVAQPQAVDPQPEAQAESDDWSSEALFQEFSQSMQASLGVELGTDTETREEAAYAASAPVEPTGAETSRYSQPEIDTVDVPDEAVPQTDQLDLPEVDYHGDKPVQGEFDDLEELLSGAFGEGSGVGAEEPEPQWAEAAAATAVAAPAAAVAATTASAQTDYDDDYFDSVYQPGAQGAAAFGASAQAAPHFGAPVDPSWGDFDETEARLAPAPGAEPPYHTAAPWYQSRNVMAGAAAALGIFILGGVGYYAFSSGDEASSGPVIVRADEGPIKVRPENPGGVQIPNQDNPVYKKVSGASNEPKAEQTELVSTTEEPIDVAARVPAAPSQPSPVASADTAKSEERLETAGDQDGSAGSDTVTLAPRMVRSLVVRPDGTMAPRELPKPQPQTAEGAAPADTQTGNTAAEEQTAVQQVSLPATPSAVPTQRPSRPAAAQAAPVQPQAPAQQQVAAARAPAAPQPAAAQPAAPQAPAASSGWSVQIASQPSAAGAQQSYQQMAQRYGNLLQGRGVNIVKADIAGKGTYYRVRIPSSSKDDAIQLCSQLKSAGGSCFVSK</sequence>
<dbReference type="AlphaFoldDB" id="A0A084UA90"/>
<proteinExistence type="predicted"/>
<reference evidence="3 4" key="1">
    <citation type="submission" date="2014-05" db="EMBL/GenBank/DDBJ databases">
        <title>Draft Genome Sequence of Nitratireductor basaltis Strain UMTGB225, A Marine Bacterium Isolated from Green Barrel Tunicate.</title>
        <authorList>
            <person name="Gan H.Y."/>
        </authorList>
    </citation>
    <scope>NUCLEOTIDE SEQUENCE [LARGE SCALE GENOMIC DNA]</scope>
    <source>
        <strain evidence="3 4">UMTGB225</strain>
    </source>
</reference>
<dbReference type="EMBL" id="JMQM01000001">
    <property type="protein sequence ID" value="KFB09876.1"/>
    <property type="molecule type" value="Genomic_DNA"/>
</dbReference>
<feature type="compositionally biased region" description="Acidic residues" evidence="1">
    <location>
        <begin position="97"/>
        <end position="110"/>
    </location>
</feature>
<feature type="domain" description="SPOR" evidence="2">
    <location>
        <begin position="690"/>
        <end position="773"/>
    </location>
</feature>
<feature type="region of interest" description="Disordered" evidence="1">
    <location>
        <begin position="540"/>
        <end position="690"/>
    </location>
</feature>
<dbReference type="Pfam" id="PF05036">
    <property type="entry name" value="SPOR"/>
    <property type="match status" value="1"/>
</dbReference>
<dbReference type="RefSeq" id="WP_036480155.1">
    <property type="nucleotide sequence ID" value="NZ_JMQM01000001.1"/>
</dbReference>
<comment type="caution">
    <text evidence="3">The sequence shown here is derived from an EMBL/GenBank/DDBJ whole genome shotgun (WGS) entry which is preliminary data.</text>
</comment>
<evidence type="ECO:0000313" key="3">
    <source>
        <dbReference type="EMBL" id="KFB09876.1"/>
    </source>
</evidence>
<feature type="compositionally biased region" description="Low complexity" evidence="1">
    <location>
        <begin position="34"/>
        <end position="48"/>
    </location>
</feature>
<evidence type="ECO:0000256" key="1">
    <source>
        <dbReference type="SAM" id="MobiDB-lite"/>
    </source>
</evidence>
<name>A0A084UA90_9HYPH</name>
<keyword evidence="4" id="KW-1185">Reference proteome</keyword>
<feature type="compositionally biased region" description="Low complexity" evidence="1">
    <location>
        <begin position="540"/>
        <end position="554"/>
    </location>
</feature>
<dbReference type="Gene3D" id="3.30.70.1070">
    <property type="entry name" value="Sporulation related repeat"/>
    <property type="match status" value="1"/>
</dbReference>
<organism evidence="3 4">
    <name type="scientific">Nitratireductor basaltis</name>
    <dbReference type="NCBI Taxonomy" id="472175"/>
    <lineage>
        <taxon>Bacteria</taxon>
        <taxon>Pseudomonadati</taxon>
        <taxon>Pseudomonadota</taxon>
        <taxon>Alphaproteobacteria</taxon>
        <taxon>Hyphomicrobiales</taxon>
        <taxon>Phyllobacteriaceae</taxon>
        <taxon>Nitratireductor</taxon>
    </lineage>
</organism>
<feature type="region of interest" description="Disordered" evidence="1">
    <location>
        <begin position="262"/>
        <end position="324"/>
    </location>
</feature>
<dbReference type="OrthoDB" id="7338235at2"/>
<feature type="region of interest" description="Disordered" evidence="1">
    <location>
        <begin position="1"/>
        <end position="147"/>
    </location>
</feature>
<feature type="region of interest" description="Disordered" evidence="1">
    <location>
        <begin position="172"/>
        <end position="249"/>
    </location>
</feature>
<dbReference type="Proteomes" id="UP000053675">
    <property type="component" value="Unassembled WGS sequence"/>
</dbReference>
<dbReference type="STRING" id="472175.EL18_00898"/>
<accession>A0A084UA90</accession>